<dbReference type="OrthoDB" id="1141916at2"/>
<name>A0A0A2DR75_9PORP</name>
<dbReference type="EMBL" id="JRAI01000002">
    <property type="protein sequence ID" value="KGN88313.1"/>
    <property type="molecule type" value="Genomic_DNA"/>
</dbReference>
<dbReference type="AlphaFoldDB" id="A0A0A2DR75"/>
<feature type="chain" id="PRO_5001986542" evidence="2">
    <location>
        <begin position="23"/>
        <end position="363"/>
    </location>
</feature>
<dbReference type="NCBIfam" id="TIGR03523">
    <property type="entry name" value="GldN"/>
    <property type="match status" value="1"/>
</dbReference>
<gene>
    <name evidence="3" type="ORF">HR08_00505</name>
</gene>
<accession>A0A0A2DR75</accession>
<dbReference type="Pfam" id="PF19841">
    <property type="entry name" value="GldN"/>
    <property type="match status" value="1"/>
</dbReference>
<sequence length="363" mass="41963">MKVFKAVIGAILAATVSIPSVAQENTNNRSPQVGRAPRNTEVEQITTLSNRAQEFNRRLTQKTDNAPWRRVVYRRVDLMEESNAVLYYPPRPIGDRKNLFSTIFGLINSNSLDVYEYLDGFEAFTDRYKIKFQEFMDRFGIYYQPSTNKNAELFKVADSDIPSAEVKAYYVKEEWYFTPTNSDVDIKIQAICPIMTGQDEFGEVRNQPLFWIPYENIRPYIARERVMLSSLNNTRNSTIDDFFRLNLYKGDIVKTENLHNRALAEYCPTPDSMKMESKRIDKELQGFRDGLYVTQDTTWMKQAETKKTKGKKREKTRGKNITSRTRGQSEGAADNTEAVEPKKQKAAKASKNKAATRSVRRRK</sequence>
<feature type="signal peptide" evidence="2">
    <location>
        <begin position="1"/>
        <end position="22"/>
    </location>
</feature>
<organism evidence="3 4">
    <name type="scientific">Porphyromonas gulae</name>
    <dbReference type="NCBI Taxonomy" id="111105"/>
    <lineage>
        <taxon>Bacteria</taxon>
        <taxon>Pseudomonadati</taxon>
        <taxon>Bacteroidota</taxon>
        <taxon>Bacteroidia</taxon>
        <taxon>Bacteroidales</taxon>
        <taxon>Porphyromonadaceae</taxon>
        <taxon>Porphyromonas</taxon>
    </lineage>
</organism>
<dbReference type="STRING" id="111105.HR09_06060"/>
<dbReference type="InterPro" id="IPR019847">
    <property type="entry name" value="Gliding_motility_assoc_GldN"/>
</dbReference>
<proteinExistence type="predicted"/>
<evidence type="ECO:0000313" key="4">
    <source>
        <dbReference type="Proteomes" id="UP000030130"/>
    </source>
</evidence>
<evidence type="ECO:0000256" key="1">
    <source>
        <dbReference type="SAM" id="MobiDB-lite"/>
    </source>
</evidence>
<reference evidence="3 4" key="1">
    <citation type="submission" date="2014-08" db="EMBL/GenBank/DDBJ databases">
        <title>Porphyromonas gulae strain:COT-052_OH1451 Genome sequencing.</title>
        <authorList>
            <person name="Wallis C."/>
            <person name="Deusch O."/>
            <person name="O'Flynn C."/>
            <person name="Davis I."/>
            <person name="Jospin G."/>
            <person name="Darling A.E."/>
            <person name="Coil D.A."/>
            <person name="Alexiev A."/>
            <person name="Horsfall A."/>
            <person name="Kirkwood N."/>
            <person name="Harris S."/>
            <person name="Eisen J.A."/>
        </authorList>
    </citation>
    <scope>NUCLEOTIDE SEQUENCE [LARGE SCALE GENOMIC DNA]</scope>
    <source>
        <strain evidence="4">COT-052 OH1451</strain>
    </source>
</reference>
<comment type="caution">
    <text evidence="3">The sequence shown here is derived from an EMBL/GenBank/DDBJ whole genome shotgun (WGS) entry which is preliminary data.</text>
</comment>
<feature type="compositionally biased region" description="Basic residues" evidence="1">
    <location>
        <begin position="308"/>
        <end position="318"/>
    </location>
</feature>
<dbReference type="eggNOG" id="ENOG502Z7JF">
    <property type="taxonomic scope" value="Bacteria"/>
</dbReference>
<dbReference type="RefSeq" id="WP_039419812.1">
    <property type="nucleotide sequence ID" value="NZ_JRAI01000002.1"/>
</dbReference>
<evidence type="ECO:0000313" key="3">
    <source>
        <dbReference type="EMBL" id="KGN88313.1"/>
    </source>
</evidence>
<feature type="region of interest" description="Disordered" evidence="1">
    <location>
        <begin position="303"/>
        <end position="363"/>
    </location>
</feature>
<protein>
    <submittedName>
        <fullName evidence="3">Gliding motility-associated protein GldN</fullName>
    </submittedName>
</protein>
<evidence type="ECO:0000256" key="2">
    <source>
        <dbReference type="SAM" id="SignalP"/>
    </source>
</evidence>
<dbReference type="Proteomes" id="UP000030130">
    <property type="component" value="Unassembled WGS sequence"/>
</dbReference>
<keyword evidence="2" id="KW-0732">Signal</keyword>